<feature type="compositionally biased region" description="Low complexity" evidence="1">
    <location>
        <begin position="293"/>
        <end position="309"/>
    </location>
</feature>
<dbReference type="AlphaFoldDB" id="A0A0G2FYE9"/>
<reference evidence="2 3" key="1">
    <citation type="submission" date="2015-05" db="EMBL/GenBank/DDBJ databases">
        <title>Distinctive expansion of gene families associated with plant cell wall degradation and secondary metabolism in the genomes of grapevine trunk pathogens.</title>
        <authorList>
            <person name="Lawrence D.P."/>
            <person name="Travadon R."/>
            <person name="Rolshausen P.E."/>
            <person name="Baumgartner K."/>
        </authorList>
    </citation>
    <scope>NUCLEOTIDE SEQUENCE [LARGE SCALE GENOMIC DNA]</scope>
    <source>
        <strain evidence="2">UCRPC4</strain>
    </source>
</reference>
<dbReference type="PANTHER" id="PTHR28307:SF2">
    <property type="entry name" value="PROTEIN PAL1"/>
    <property type="match status" value="1"/>
</dbReference>
<evidence type="ECO:0000313" key="3">
    <source>
        <dbReference type="Proteomes" id="UP000053317"/>
    </source>
</evidence>
<feature type="region of interest" description="Disordered" evidence="1">
    <location>
        <begin position="338"/>
        <end position="403"/>
    </location>
</feature>
<dbReference type="Pfam" id="PF08316">
    <property type="entry name" value="Pal1"/>
    <property type="match status" value="1"/>
</dbReference>
<dbReference type="EMBL" id="LCWF01000155">
    <property type="protein sequence ID" value="KKY16798.1"/>
    <property type="molecule type" value="Genomic_DNA"/>
</dbReference>
<dbReference type="OrthoDB" id="5352132at2759"/>
<organism evidence="2 3">
    <name type="scientific">Phaeomoniella chlamydospora</name>
    <name type="common">Phaeoacremonium chlamydosporum</name>
    <dbReference type="NCBI Taxonomy" id="158046"/>
    <lineage>
        <taxon>Eukaryota</taxon>
        <taxon>Fungi</taxon>
        <taxon>Dikarya</taxon>
        <taxon>Ascomycota</taxon>
        <taxon>Pezizomycotina</taxon>
        <taxon>Eurotiomycetes</taxon>
        <taxon>Chaetothyriomycetidae</taxon>
        <taxon>Phaeomoniellales</taxon>
        <taxon>Phaeomoniellaceae</taxon>
        <taxon>Phaeomoniella</taxon>
    </lineage>
</organism>
<comment type="caution">
    <text evidence="2">The sequence shown here is derived from an EMBL/GenBank/DDBJ whole genome shotgun (WGS) entry which is preliminary data.</text>
</comment>
<feature type="compositionally biased region" description="Polar residues" evidence="1">
    <location>
        <begin position="181"/>
        <end position="190"/>
    </location>
</feature>
<sequence length="403" mass="43915">MLSTAQPPAYGDGNYEWTHFSSQAATLWKHCRAFRKPYIERKEGLATFERFYRTSKSLETEEERRRRKHKEREARRRQGSKHKTPSHRLDVIDKLDVTSIFGTGGKLDIGFDMFPLTSEVFHHDGPFDACNPNRNKKGLRTAPMAAFPKDSSNMAIGGSGPVNKDIDHAQFHGYGVEGYNDYSTSKQESNFEPPGRSRGDERAAAFIPTMKVEPVHGDESVGLGTSTFLEGAPASRAAIQRRESENDTVTPMGGVGGGGGLGRKKSLAQRIRGISNSRPAGARITSPEPGNPLPRSSTPTSPPLHTSASIGTGNAKVTESNPFFQDYDKEYEKKGAKIAMAESNGGPARGMTSPRRDVPTLERTTTNDSMGGGEAAKTGGGFLSRVKSLKGGRRTRPERRDAS</sequence>
<dbReference type="PANTHER" id="PTHR28307">
    <property type="entry name" value="PROTEIN PAL1"/>
    <property type="match status" value="1"/>
</dbReference>
<dbReference type="GO" id="GO:0005737">
    <property type="term" value="C:cytoplasm"/>
    <property type="evidence" value="ECO:0007669"/>
    <property type="project" value="TreeGrafter"/>
</dbReference>
<dbReference type="Proteomes" id="UP000053317">
    <property type="component" value="Unassembled WGS sequence"/>
</dbReference>
<feature type="region of interest" description="Disordered" evidence="1">
    <location>
        <begin position="235"/>
        <end position="321"/>
    </location>
</feature>
<evidence type="ECO:0000313" key="2">
    <source>
        <dbReference type="EMBL" id="KKY16798.1"/>
    </source>
</evidence>
<name>A0A0G2FYE9_PHACM</name>
<proteinExistence type="predicted"/>
<feature type="compositionally biased region" description="Basic residues" evidence="1">
    <location>
        <begin position="77"/>
        <end position="86"/>
    </location>
</feature>
<accession>A0A0G2FYE9</accession>
<evidence type="ECO:0000256" key="1">
    <source>
        <dbReference type="SAM" id="MobiDB-lite"/>
    </source>
</evidence>
<reference evidence="2 3" key="2">
    <citation type="submission" date="2015-05" db="EMBL/GenBank/DDBJ databases">
        <authorList>
            <person name="Morales-Cruz A."/>
            <person name="Amrine K.C."/>
            <person name="Cantu D."/>
        </authorList>
    </citation>
    <scope>NUCLEOTIDE SEQUENCE [LARGE SCALE GENOMIC DNA]</scope>
    <source>
        <strain evidence="2">UCRPC4</strain>
    </source>
</reference>
<feature type="compositionally biased region" description="Gly residues" evidence="1">
    <location>
        <begin position="370"/>
        <end position="382"/>
    </location>
</feature>
<feature type="region of interest" description="Disordered" evidence="1">
    <location>
        <begin position="178"/>
        <end position="199"/>
    </location>
</feature>
<feature type="region of interest" description="Disordered" evidence="1">
    <location>
        <begin position="57"/>
        <end position="87"/>
    </location>
</feature>
<gene>
    <name evidence="2" type="ORF">UCRPC4_g05755</name>
</gene>
<protein>
    <submittedName>
        <fullName evidence="2">Uncharacterized protein</fullName>
    </submittedName>
</protein>
<dbReference type="InterPro" id="IPR013226">
    <property type="entry name" value="Pal1"/>
</dbReference>
<keyword evidence="3" id="KW-1185">Reference proteome</keyword>
<feature type="compositionally biased region" description="Polar residues" evidence="1">
    <location>
        <begin position="310"/>
        <end position="321"/>
    </location>
</feature>
<feature type="compositionally biased region" description="Basic residues" evidence="1">
    <location>
        <begin position="387"/>
        <end position="397"/>
    </location>
</feature>